<feature type="binding site" evidence="12">
    <location>
        <begin position="15"/>
        <end position="17"/>
    </location>
    <ligand>
        <name>substrate</name>
    </ligand>
</feature>
<evidence type="ECO:0000256" key="5">
    <source>
        <dbReference type="ARBA" id="ARBA00022723"/>
    </source>
</evidence>
<evidence type="ECO:0000256" key="10">
    <source>
        <dbReference type="ARBA" id="ARBA00022958"/>
    </source>
</evidence>
<sequence>MSMLTKPILVVGSLNMDLVVTVAELPQKGETIFGKTFTTFPGGKGGNQAVTAAKLGSKVTMVGAVGRDEFGERLRCSLSQSGVGTSYISLAETSTGTALITVDQRGANSIVVVPGANYACCQQDIDSALEAAEVPGILLVQNEIPETIVEYTIRTAKGKGWTTILNPAPARLISEGLLSMIDILIPNETEASVLTGGEAGAEDEAAQVLLDRGAAAVIITLGSKGALCCTVEQKQQILPYKVDAVDTTAAGDAYVGALATALAEGKTVLESAKFAAAVAAIAVTRPGAQPSLPWRDEVDEFIRKQEEGQQ</sequence>
<keyword evidence="15" id="KW-1185">Reference proteome</keyword>
<dbReference type="Gene3D" id="3.40.1190.20">
    <property type="match status" value="1"/>
</dbReference>
<feature type="binding site" evidence="12">
    <location>
        <position position="246"/>
    </location>
    <ligand>
        <name>K(+)</name>
        <dbReference type="ChEBI" id="CHEBI:29103"/>
    </ligand>
</feature>
<keyword evidence="12" id="KW-0963">Cytoplasm</keyword>
<dbReference type="PROSITE" id="PS00584">
    <property type="entry name" value="PFKB_KINASES_2"/>
    <property type="match status" value="1"/>
</dbReference>
<gene>
    <name evidence="12 14" type="primary">rbsK</name>
    <name evidence="14" type="ORF">LMF89_12315</name>
</gene>
<dbReference type="GO" id="GO:0004747">
    <property type="term" value="F:ribokinase activity"/>
    <property type="evidence" value="ECO:0007669"/>
    <property type="project" value="UniProtKB-EC"/>
</dbReference>
<keyword evidence="7 12" id="KW-0418">Kinase</keyword>
<dbReference type="SUPFAM" id="SSF53613">
    <property type="entry name" value="Ribokinase-like"/>
    <property type="match status" value="1"/>
</dbReference>
<dbReference type="NCBIfam" id="TIGR02152">
    <property type="entry name" value="D_ribokin_bact"/>
    <property type="match status" value="1"/>
</dbReference>
<feature type="binding site" evidence="12">
    <location>
        <position position="285"/>
    </location>
    <ligand>
        <name>K(+)</name>
        <dbReference type="ChEBI" id="CHEBI:29103"/>
    </ligand>
</feature>
<dbReference type="HAMAP" id="MF_01987">
    <property type="entry name" value="Ribokinase"/>
    <property type="match status" value="1"/>
</dbReference>
<feature type="binding site" evidence="12">
    <location>
        <position position="291"/>
    </location>
    <ligand>
        <name>K(+)</name>
        <dbReference type="ChEBI" id="CHEBI:29103"/>
    </ligand>
</feature>
<dbReference type="RefSeq" id="WP_229535320.1">
    <property type="nucleotide sequence ID" value="NZ_JAJHJB010000015.1"/>
</dbReference>
<dbReference type="InterPro" id="IPR002173">
    <property type="entry name" value="Carboh/pur_kinase_PfkB_CS"/>
</dbReference>
<keyword evidence="6 12" id="KW-0547">Nucleotide-binding</keyword>
<feature type="domain" description="Carbohydrate kinase PfkB" evidence="13">
    <location>
        <begin position="8"/>
        <end position="294"/>
    </location>
</feature>
<evidence type="ECO:0000256" key="3">
    <source>
        <dbReference type="ARBA" id="ARBA00016943"/>
    </source>
</evidence>
<feature type="binding site" evidence="12">
    <location>
        <position position="282"/>
    </location>
    <ligand>
        <name>K(+)</name>
        <dbReference type="ChEBI" id="CHEBI:29103"/>
    </ligand>
</feature>
<reference evidence="14" key="1">
    <citation type="submission" date="2021-11" db="EMBL/GenBank/DDBJ databases">
        <title>Description of a new species Pelosinus isolated from the bottom sediments of Lake Baikal.</title>
        <authorList>
            <person name="Zakharyuk A."/>
        </authorList>
    </citation>
    <scope>NUCLEOTIDE SEQUENCE</scope>
    <source>
        <strain evidence="14">Bkl1</strain>
    </source>
</reference>
<name>A0ABS8HSM1_9FIRM</name>
<keyword evidence="9 12" id="KW-0460">Magnesium</keyword>
<evidence type="ECO:0000256" key="6">
    <source>
        <dbReference type="ARBA" id="ARBA00022741"/>
    </source>
</evidence>
<dbReference type="Pfam" id="PF00294">
    <property type="entry name" value="PfkB"/>
    <property type="match status" value="1"/>
</dbReference>
<keyword evidence="11 12" id="KW-0119">Carbohydrate metabolism</keyword>
<dbReference type="InterPro" id="IPR002139">
    <property type="entry name" value="Ribo/fructo_kinase"/>
</dbReference>
<dbReference type="InterPro" id="IPR011877">
    <property type="entry name" value="Ribokinase"/>
</dbReference>
<feature type="active site" description="Proton acceptor" evidence="12">
    <location>
        <position position="252"/>
    </location>
</feature>
<comment type="subunit">
    <text evidence="12">Homodimer.</text>
</comment>
<evidence type="ECO:0000256" key="7">
    <source>
        <dbReference type="ARBA" id="ARBA00022777"/>
    </source>
</evidence>
<feature type="binding site" evidence="12">
    <location>
        <position position="143"/>
    </location>
    <ligand>
        <name>substrate</name>
    </ligand>
</feature>
<dbReference type="PANTHER" id="PTHR10584:SF166">
    <property type="entry name" value="RIBOKINASE"/>
    <property type="match status" value="1"/>
</dbReference>
<evidence type="ECO:0000313" key="15">
    <source>
        <dbReference type="Proteomes" id="UP001165492"/>
    </source>
</evidence>
<dbReference type="CDD" id="cd01174">
    <property type="entry name" value="ribokinase"/>
    <property type="match status" value="1"/>
</dbReference>
<evidence type="ECO:0000259" key="13">
    <source>
        <dbReference type="Pfam" id="PF00294"/>
    </source>
</evidence>
<organism evidence="14 15">
    <name type="scientific">Pelosinus baikalensis</name>
    <dbReference type="NCBI Taxonomy" id="2892015"/>
    <lineage>
        <taxon>Bacteria</taxon>
        <taxon>Bacillati</taxon>
        <taxon>Bacillota</taxon>
        <taxon>Negativicutes</taxon>
        <taxon>Selenomonadales</taxon>
        <taxon>Sporomusaceae</taxon>
        <taxon>Pelosinus</taxon>
    </lineage>
</organism>
<evidence type="ECO:0000256" key="4">
    <source>
        <dbReference type="ARBA" id="ARBA00022679"/>
    </source>
</evidence>
<protein>
    <recommendedName>
        <fullName evidence="3 12">Ribokinase</fullName>
        <shortName evidence="12">RK</shortName>
        <ecNumber evidence="2 12">2.7.1.15</ecNumber>
    </recommendedName>
</protein>
<dbReference type="PANTHER" id="PTHR10584">
    <property type="entry name" value="SUGAR KINASE"/>
    <property type="match status" value="1"/>
</dbReference>
<evidence type="ECO:0000256" key="2">
    <source>
        <dbReference type="ARBA" id="ARBA00012035"/>
    </source>
</evidence>
<comment type="activity regulation">
    <text evidence="12">Activated by a monovalent cation that binds near, but not in, the active site. The most likely occupant of the site in vivo is potassium. Ion binding induces a conformational change that may alter substrate affinity.</text>
</comment>
<feature type="binding site" evidence="12">
    <location>
        <position position="287"/>
    </location>
    <ligand>
        <name>K(+)</name>
        <dbReference type="ChEBI" id="CHEBI:29103"/>
    </ligand>
</feature>
<comment type="similarity">
    <text evidence="12">Belongs to the carbohydrate kinase PfkB family. Ribokinase subfamily.</text>
</comment>
<comment type="similarity">
    <text evidence="1">Belongs to the carbohydrate kinase pfkB family.</text>
</comment>
<comment type="subcellular location">
    <subcellularLocation>
        <location evidence="12">Cytoplasm</location>
    </subcellularLocation>
</comment>
<comment type="pathway">
    <text evidence="12">Carbohydrate metabolism; D-ribose degradation; D-ribose 5-phosphate from beta-D-ribopyranose: step 2/2.</text>
</comment>
<evidence type="ECO:0000256" key="8">
    <source>
        <dbReference type="ARBA" id="ARBA00022840"/>
    </source>
</evidence>
<evidence type="ECO:0000256" key="11">
    <source>
        <dbReference type="ARBA" id="ARBA00023277"/>
    </source>
</evidence>
<comment type="function">
    <text evidence="12">Catalyzes the phosphorylation of ribose at O-5 in a reaction requiring ATP and magnesium. The resulting D-ribose-5-phosphate can then be used either for sythesis of nucleotides, histidine, and tryptophan, or as a component of the pentose phosphate pathway.</text>
</comment>
<comment type="catalytic activity">
    <reaction evidence="12">
        <text>D-ribose + ATP = D-ribose 5-phosphate + ADP + H(+)</text>
        <dbReference type="Rhea" id="RHEA:13697"/>
        <dbReference type="ChEBI" id="CHEBI:15378"/>
        <dbReference type="ChEBI" id="CHEBI:30616"/>
        <dbReference type="ChEBI" id="CHEBI:47013"/>
        <dbReference type="ChEBI" id="CHEBI:78346"/>
        <dbReference type="ChEBI" id="CHEBI:456216"/>
        <dbReference type="EC" id="2.7.1.15"/>
    </reaction>
</comment>
<evidence type="ECO:0000256" key="12">
    <source>
        <dbReference type="HAMAP-Rule" id="MF_01987"/>
    </source>
</evidence>
<evidence type="ECO:0000256" key="9">
    <source>
        <dbReference type="ARBA" id="ARBA00022842"/>
    </source>
</evidence>
<keyword evidence="4 12" id="KW-0808">Transferase</keyword>
<feature type="binding site" evidence="12">
    <location>
        <position position="187"/>
    </location>
    <ligand>
        <name>ATP</name>
        <dbReference type="ChEBI" id="CHEBI:30616"/>
    </ligand>
</feature>
<evidence type="ECO:0000313" key="14">
    <source>
        <dbReference type="EMBL" id="MCC5466140.1"/>
    </source>
</evidence>
<feature type="binding site" evidence="12">
    <location>
        <begin position="220"/>
        <end position="225"/>
    </location>
    <ligand>
        <name>ATP</name>
        <dbReference type="ChEBI" id="CHEBI:30616"/>
    </ligand>
</feature>
<feature type="binding site" evidence="12">
    <location>
        <position position="248"/>
    </location>
    <ligand>
        <name>K(+)</name>
        <dbReference type="ChEBI" id="CHEBI:29103"/>
    </ligand>
</feature>
<dbReference type="InterPro" id="IPR011611">
    <property type="entry name" value="PfkB_dom"/>
</dbReference>
<feature type="binding site" evidence="12">
    <location>
        <begin position="251"/>
        <end position="252"/>
    </location>
    <ligand>
        <name>ATP</name>
        <dbReference type="ChEBI" id="CHEBI:30616"/>
    </ligand>
</feature>
<accession>A0ABS8HSM1</accession>
<keyword evidence="10 12" id="KW-0630">Potassium</keyword>
<comment type="caution">
    <text evidence="14">The sequence shown here is derived from an EMBL/GenBank/DDBJ whole genome shotgun (WGS) entry which is preliminary data.</text>
</comment>
<proteinExistence type="inferred from homology"/>
<keyword evidence="8 12" id="KW-0067">ATP-binding</keyword>
<dbReference type="EMBL" id="JAJHJB010000015">
    <property type="protein sequence ID" value="MCC5466140.1"/>
    <property type="molecule type" value="Genomic_DNA"/>
</dbReference>
<evidence type="ECO:0000256" key="1">
    <source>
        <dbReference type="ARBA" id="ARBA00005380"/>
    </source>
</evidence>
<comment type="cofactor">
    <cofactor evidence="12">
        <name>Mg(2+)</name>
        <dbReference type="ChEBI" id="CHEBI:18420"/>
    </cofactor>
    <text evidence="12">Requires a divalent cation, most likely magnesium in vivo, as an electrophilic catalyst to aid phosphoryl group transfer. It is the chelate of the metal and the nucleotide that is the actual substrate.</text>
</comment>
<dbReference type="PRINTS" id="PR00990">
    <property type="entry name" value="RIBOKINASE"/>
</dbReference>
<dbReference type="EC" id="2.7.1.15" evidence="2 12"/>
<feature type="binding site" evidence="12">
    <location>
        <begin position="43"/>
        <end position="47"/>
    </location>
    <ligand>
        <name>substrate</name>
    </ligand>
</feature>
<dbReference type="Proteomes" id="UP001165492">
    <property type="component" value="Unassembled WGS sequence"/>
</dbReference>
<feature type="binding site" evidence="12">
    <location>
        <position position="252"/>
    </location>
    <ligand>
        <name>substrate</name>
    </ligand>
</feature>
<dbReference type="InterPro" id="IPR029056">
    <property type="entry name" value="Ribokinase-like"/>
</dbReference>
<keyword evidence="5 12" id="KW-0479">Metal-binding</keyword>
<comment type="caution">
    <text evidence="12">Lacks conserved residue(s) required for the propagation of feature annotation.</text>
</comment>